<dbReference type="SMART" id="SM01043">
    <property type="entry name" value="BTAD"/>
    <property type="match status" value="1"/>
</dbReference>
<dbReference type="SMART" id="SM00862">
    <property type="entry name" value="Trans_reg_C"/>
    <property type="match status" value="1"/>
</dbReference>
<keyword evidence="2 3" id="KW-0238">DNA-binding</keyword>
<sequence length="1063" mass="113921">MGVVQVHLLGPVEVVVGGETVDLGGPRSRALVARLALAAPHAVAVDTLVDDLWGADPPRNAHNALQSVVSRTRSRLPDGVLTSSGGGYRLVVAADDVDAHRFTRLAGEGRRREALGVWSGAALDGLDDAPFVVPATAALEERRIAVLEDSLEDEVSSGRYDPAGVVAELTGLVDAHPYRERLWAALMRVLAATGRTADALAAYERMRVRLADDLGLDPSPMTQAVQQEILSGEVAASAPREAPPSRTNLRTALTSFVGREQAVAELSALVTSHRLVTLVGPGGAGKTRLAAETAARVAASYPDGVWMIELAAVTDPADILDAVVGALDLREVVVLDRAAERRVDDRTRLVEALTGRQVLLVADNCEHLVADVAAVTEDLLQALPELRVVATSREPLDLLGEVVLPVAPLDVPMDGTTPREALQHSAVDLFVQRARAAAPAFVLDDATLPAVLEICRRLDGQPLALELAAARLRTLTASQVAARLGDRFRLLTGGSRTALPRHRTLRAVVEWSWDLLDEAERVLAERVAVFPAGISVPAAAAIVGIDEAGALDLLTALADKSLLAPIADNLGEPRFRMLETLREYGTDRLVERGEADAVRRAHLAYFRRLAHDLEPRLRRREQIEALAVLDDERGNLLAAVSYAIDSRDGDSAAWIASDLAWYFSLRGQHDEIADLSARVLAMDVPLPPTPELVCVAMRFVAQIDDPRSRAGRGALIERIAALREDPDLDREAPTVTLILVATDLFSTFGDDTGRVDVSEIDMSAALEHRDPWVRSAARFVRLAWQDNAGAATRGDEDDLAHALEGFREVGDRWGQAMGESTLASAYERAGKLDVARDHLQSAVELLDELGADRDAGQLRARLVWLAVGDQARTGGDVATLRRDLAVVAEEARSLGHRDTEAYAQVAEIDLERWVGDRETAWRLATRLVTELESDGSAFRAPQFRAIALSASAVATLPYDAAAARAYLARAAAEARRARDMPIAALVATTFAVLAAHDGDAELAARRLGAARQIRGADDLGNCDTVTLTDTLGESLGRARFDALVAEGAALSREDALALALPES</sequence>
<dbReference type="CDD" id="cd15831">
    <property type="entry name" value="BTAD"/>
    <property type="match status" value="1"/>
</dbReference>
<dbReference type="Proteomes" id="UP000307768">
    <property type="component" value="Unassembled WGS sequence"/>
</dbReference>
<comment type="caution">
    <text evidence="5">The sequence shown here is derived from an EMBL/GenBank/DDBJ whole genome shotgun (WGS) entry which is preliminary data.</text>
</comment>
<dbReference type="InterPro" id="IPR027417">
    <property type="entry name" value="P-loop_NTPase"/>
</dbReference>
<evidence type="ECO:0000256" key="2">
    <source>
        <dbReference type="ARBA" id="ARBA00023125"/>
    </source>
</evidence>
<evidence type="ECO:0000259" key="4">
    <source>
        <dbReference type="PROSITE" id="PS51755"/>
    </source>
</evidence>
<evidence type="ECO:0000313" key="6">
    <source>
        <dbReference type="Proteomes" id="UP000307768"/>
    </source>
</evidence>
<dbReference type="EMBL" id="VDFQ02000004">
    <property type="protein sequence ID" value="KAA1422348.1"/>
    <property type="molecule type" value="Genomic_DNA"/>
</dbReference>
<dbReference type="InterPro" id="IPR005158">
    <property type="entry name" value="BTAD"/>
</dbReference>
<dbReference type="PROSITE" id="PS51755">
    <property type="entry name" value="OMPR_PHOB"/>
    <property type="match status" value="1"/>
</dbReference>
<dbReference type="SUPFAM" id="SSF48452">
    <property type="entry name" value="TPR-like"/>
    <property type="match status" value="1"/>
</dbReference>
<feature type="domain" description="OmpR/PhoB-type" evidence="4">
    <location>
        <begin position="1"/>
        <end position="92"/>
    </location>
</feature>
<protein>
    <submittedName>
        <fullName evidence="5">AfsR/SARP family transcriptional regulator</fullName>
    </submittedName>
</protein>
<dbReference type="GO" id="GO:0016887">
    <property type="term" value="F:ATP hydrolysis activity"/>
    <property type="evidence" value="ECO:0007669"/>
    <property type="project" value="InterPro"/>
</dbReference>
<evidence type="ECO:0000313" key="5">
    <source>
        <dbReference type="EMBL" id="KAA1422348.1"/>
    </source>
</evidence>
<dbReference type="PANTHER" id="PTHR47691">
    <property type="entry name" value="REGULATOR-RELATED"/>
    <property type="match status" value="1"/>
</dbReference>
<dbReference type="PANTHER" id="PTHR47691:SF3">
    <property type="entry name" value="HTH-TYPE TRANSCRIPTIONAL REGULATOR RV0890C-RELATED"/>
    <property type="match status" value="1"/>
</dbReference>
<dbReference type="InterPro" id="IPR011990">
    <property type="entry name" value="TPR-like_helical_dom_sf"/>
</dbReference>
<dbReference type="SUPFAM" id="SSF46894">
    <property type="entry name" value="C-terminal effector domain of the bipartite response regulators"/>
    <property type="match status" value="1"/>
</dbReference>
<reference evidence="5 6" key="1">
    <citation type="submission" date="2019-09" db="EMBL/GenBank/DDBJ databases">
        <title>Mumia zhuanghuii sp. nov. isolated from the intestinal contents of plateau pika (Ochotona curzoniae) in the Qinghai-Tibet plateau of China.</title>
        <authorList>
            <person name="Tian Z."/>
        </authorList>
    </citation>
    <scope>NUCLEOTIDE SEQUENCE [LARGE SCALE GENOMIC DNA]</scope>
    <source>
        <strain evidence="6">350</strain>
    </source>
</reference>
<gene>
    <name evidence="5" type="ORF">FE697_014425</name>
</gene>
<dbReference type="InterPro" id="IPR036388">
    <property type="entry name" value="WH-like_DNA-bd_sf"/>
</dbReference>
<accession>A0A5Q6RWD4</accession>
<dbReference type="InterPro" id="IPR049945">
    <property type="entry name" value="AAA_22"/>
</dbReference>
<dbReference type="OrthoDB" id="3755432at2"/>
<dbReference type="Gene3D" id="1.10.10.10">
    <property type="entry name" value="Winged helix-like DNA-binding domain superfamily/Winged helix DNA-binding domain"/>
    <property type="match status" value="1"/>
</dbReference>
<proteinExistence type="inferred from homology"/>
<dbReference type="GO" id="GO:0003677">
    <property type="term" value="F:DNA binding"/>
    <property type="evidence" value="ECO:0007669"/>
    <property type="project" value="UniProtKB-UniRule"/>
</dbReference>
<dbReference type="Pfam" id="PF13401">
    <property type="entry name" value="AAA_22"/>
    <property type="match status" value="1"/>
</dbReference>
<dbReference type="Pfam" id="PF03704">
    <property type="entry name" value="BTAD"/>
    <property type="match status" value="1"/>
</dbReference>
<dbReference type="Gene3D" id="3.40.50.300">
    <property type="entry name" value="P-loop containing nucleotide triphosphate hydrolases"/>
    <property type="match status" value="1"/>
</dbReference>
<evidence type="ECO:0000256" key="1">
    <source>
        <dbReference type="ARBA" id="ARBA00005820"/>
    </source>
</evidence>
<dbReference type="InterPro" id="IPR001867">
    <property type="entry name" value="OmpR/PhoB-type_DNA-bd"/>
</dbReference>
<evidence type="ECO:0000256" key="3">
    <source>
        <dbReference type="PROSITE-ProRule" id="PRU01091"/>
    </source>
</evidence>
<dbReference type="PRINTS" id="PR00364">
    <property type="entry name" value="DISEASERSIST"/>
</dbReference>
<organism evidence="5 6">
    <name type="scientific">Mumia zhuanghuii</name>
    <dbReference type="NCBI Taxonomy" id="2585211"/>
    <lineage>
        <taxon>Bacteria</taxon>
        <taxon>Bacillati</taxon>
        <taxon>Actinomycetota</taxon>
        <taxon>Actinomycetes</taxon>
        <taxon>Propionibacteriales</taxon>
        <taxon>Nocardioidaceae</taxon>
        <taxon>Mumia</taxon>
    </lineage>
</organism>
<dbReference type="GO" id="GO:0006355">
    <property type="term" value="P:regulation of DNA-templated transcription"/>
    <property type="evidence" value="ECO:0007669"/>
    <property type="project" value="InterPro"/>
</dbReference>
<dbReference type="InterPro" id="IPR016032">
    <property type="entry name" value="Sig_transdc_resp-reg_C-effctor"/>
</dbReference>
<dbReference type="Gene3D" id="1.25.40.10">
    <property type="entry name" value="Tetratricopeptide repeat domain"/>
    <property type="match status" value="2"/>
</dbReference>
<dbReference type="Pfam" id="PF25872">
    <property type="entry name" value="HTH_77"/>
    <property type="match status" value="1"/>
</dbReference>
<comment type="similarity">
    <text evidence="1">Belongs to the AfsR/DnrI/RedD regulatory family.</text>
</comment>
<dbReference type="GO" id="GO:0000160">
    <property type="term" value="P:phosphorelay signal transduction system"/>
    <property type="evidence" value="ECO:0007669"/>
    <property type="project" value="InterPro"/>
</dbReference>
<dbReference type="AlphaFoldDB" id="A0A5Q6RWD4"/>
<dbReference type="InterPro" id="IPR058852">
    <property type="entry name" value="HTH_77"/>
</dbReference>
<dbReference type="SUPFAM" id="SSF52540">
    <property type="entry name" value="P-loop containing nucleoside triphosphate hydrolases"/>
    <property type="match status" value="1"/>
</dbReference>
<feature type="DNA-binding region" description="OmpR/PhoB-type" evidence="3">
    <location>
        <begin position="1"/>
        <end position="92"/>
    </location>
</feature>
<name>A0A5Q6RWD4_9ACTN</name>